<reference evidence="8 9" key="1">
    <citation type="submission" date="2018-09" db="EMBL/GenBank/DDBJ databases">
        <title>Marinorhizobium profundi gen. nov., sp. nov., isolated from a deep-sea sediment sample from the New Britain Trench and proposal of Marinorhizobiaceae fam. nov. in the order Rhizobiales of the class Alphaproteobacteria.</title>
        <authorList>
            <person name="Cao J."/>
        </authorList>
    </citation>
    <scope>NUCLEOTIDE SEQUENCE [LARGE SCALE GENOMIC DNA]</scope>
    <source>
        <strain evidence="8 9">WS11</strain>
    </source>
</reference>
<feature type="transmembrane region" description="Helical" evidence="7">
    <location>
        <begin position="447"/>
        <end position="473"/>
    </location>
</feature>
<evidence type="ECO:0000256" key="5">
    <source>
        <dbReference type="ARBA" id="ARBA00022989"/>
    </source>
</evidence>
<dbReference type="CDD" id="cd13127">
    <property type="entry name" value="MATE_tuaB_like"/>
    <property type="match status" value="1"/>
</dbReference>
<dbReference type="RefSeq" id="WP_126010940.1">
    <property type="nucleotide sequence ID" value="NZ_CP032509.1"/>
</dbReference>
<dbReference type="AlphaFoldDB" id="A0A3S9B6R0"/>
<keyword evidence="6 7" id="KW-0472">Membrane</keyword>
<keyword evidence="5 7" id="KW-1133">Transmembrane helix</keyword>
<evidence type="ECO:0000256" key="6">
    <source>
        <dbReference type="ARBA" id="ARBA00023136"/>
    </source>
</evidence>
<dbReference type="Pfam" id="PF13440">
    <property type="entry name" value="Polysacc_synt_3"/>
    <property type="match status" value="1"/>
</dbReference>
<proteinExistence type="inferred from homology"/>
<feature type="transmembrane region" description="Helical" evidence="7">
    <location>
        <begin position="356"/>
        <end position="376"/>
    </location>
</feature>
<sequence length="488" mass="52459">MPPAISLKTVTNNVGWSVLSKTSTFGLKFVTVPILARLLSPEEFGIVAVAQTVVLFLTMVGGAGLAAALIVERTEDEETIHSVFWTNLVIAIVMAAALYVFAEELSALMGAPGGGMVLQVLAFLIPIQLCGDVAYALLARRMAFDRDAFWSVLSESAGAIGAVVLALVGFGLWALVAQLFISATLRLLGLFMATGYRPRLAFSFARVLSLGRFSAGLMGSEVFNFITFQSPLIVISRILGIADAGAYSAANRFSSIPNQVVLAALMGVLFPTFSHMAEDRERRWRALFLSTQVCSLILAPMMFGLWAVAEPAMLVIFGERWAWAWPVLGLLALSKGILAPCSTFIPYLKGIGRSGVLWWVAVARAGIVTAAVAYGAVSGGLVTAMVWLCIANGLTLFFYSYAVFRADGRPFWRSFLILCRPMIIAFAMALATKVMLEMSGDAIGGPIMQLAVAGLFGAVLYAVMIVPLEWTLLKDLVQSIRRSRLAKA</sequence>
<keyword evidence="4 7" id="KW-0812">Transmembrane</keyword>
<gene>
    <name evidence="8" type="ORF">D5400_16260</name>
</gene>
<evidence type="ECO:0000313" key="8">
    <source>
        <dbReference type="EMBL" id="AZN72616.1"/>
    </source>
</evidence>
<evidence type="ECO:0000256" key="7">
    <source>
        <dbReference type="SAM" id="Phobius"/>
    </source>
</evidence>
<dbReference type="OrthoDB" id="7605542at2"/>
<feature type="transmembrane region" description="Helical" evidence="7">
    <location>
        <begin position="44"/>
        <end position="71"/>
    </location>
</feature>
<dbReference type="EMBL" id="CP032509">
    <property type="protein sequence ID" value="AZN72616.1"/>
    <property type="molecule type" value="Genomic_DNA"/>
</dbReference>
<keyword evidence="3" id="KW-1003">Cell membrane</keyword>
<protein>
    <submittedName>
        <fullName evidence="8">Lipopolysaccharide biosynthesis protein</fullName>
    </submittedName>
</protein>
<dbReference type="Proteomes" id="UP000268192">
    <property type="component" value="Chromosome"/>
</dbReference>
<evidence type="ECO:0000256" key="1">
    <source>
        <dbReference type="ARBA" id="ARBA00004651"/>
    </source>
</evidence>
<feature type="transmembrane region" description="Helical" evidence="7">
    <location>
        <begin position="159"/>
        <end position="181"/>
    </location>
</feature>
<dbReference type="InterPro" id="IPR050833">
    <property type="entry name" value="Poly_Biosynth_Transport"/>
</dbReference>
<feature type="transmembrane region" description="Helical" evidence="7">
    <location>
        <begin position="321"/>
        <end position="344"/>
    </location>
</feature>
<evidence type="ECO:0000256" key="2">
    <source>
        <dbReference type="ARBA" id="ARBA00007430"/>
    </source>
</evidence>
<organism evidence="8 9">
    <name type="scientific">Georhizobium profundi</name>
    <dbReference type="NCBI Taxonomy" id="2341112"/>
    <lineage>
        <taxon>Bacteria</taxon>
        <taxon>Pseudomonadati</taxon>
        <taxon>Pseudomonadota</taxon>
        <taxon>Alphaproteobacteria</taxon>
        <taxon>Hyphomicrobiales</taxon>
        <taxon>Rhizobiaceae</taxon>
        <taxon>Georhizobium</taxon>
    </lineage>
</organism>
<evidence type="ECO:0000256" key="4">
    <source>
        <dbReference type="ARBA" id="ARBA00022692"/>
    </source>
</evidence>
<accession>A0A3S9B6R0</accession>
<keyword evidence="9" id="KW-1185">Reference proteome</keyword>
<feature type="transmembrane region" description="Helical" evidence="7">
    <location>
        <begin position="83"/>
        <end position="102"/>
    </location>
</feature>
<comment type="subcellular location">
    <subcellularLocation>
        <location evidence="1">Cell membrane</location>
        <topology evidence="1">Multi-pass membrane protein</topology>
    </subcellularLocation>
</comment>
<feature type="transmembrane region" description="Helical" evidence="7">
    <location>
        <begin position="415"/>
        <end position="435"/>
    </location>
</feature>
<dbReference type="GO" id="GO:0005886">
    <property type="term" value="C:plasma membrane"/>
    <property type="evidence" value="ECO:0007669"/>
    <property type="project" value="UniProtKB-SubCell"/>
</dbReference>
<dbReference type="KEGG" id="abaw:D5400_16260"/>
<dbReference type="PANTHER" id="PTHR30250">
    <property type="entry name" value="PST FAMILY PREDICTED COLANIC ACID TRANSPORTER"/>
    <property type="match status" value="1"/>
</dbReference>
<evidence type="ECO:0000256" key="3">
    <source>
        <dbReference type="ARBA" id="ARBA00022475"/>
    </source>
</evidence>
<feature type="transmembrane region" description="Helical" evidence="7">
    <location>
        <begin position="114"/>
        <end position="138"/>
    </location>
</feature>
<name>A0A3S9B6R0_9HYPH</name>
<feature type="transmembrane region" description="Helical" evidence="7">
    <location>
        <begin position="286"/>
        <end position="309"/>
    </location>
</feature>
<dbReference type="PANTHER" id="PTHR30250:SF10">
    <property type="entry name" value="LIPOPOLYSACCHARIDE BIOSYNTHESIS PROTEIN WZXC"/>
    <property type="match status" value="1"/>
</dbReference>
<comment type="similarity">
    <text evidence="2">Belongs to the polysaccharide synthase family.</text>
</comment>
<feature type="transmembrane region" description="Helical" evidence="7">
    <location>
        <begin position="256"/>
        <end position="274"/>
    </location>
</feature>
<feature type="transmembrane region" description="Helical" evidence="7">
    <location>
        <begin position="382"/>
        <end position="403"/>
    </location>
</feature>
<evidence type="ECO:0000313" key="9">
    <source>
        <dbReference type="Proteomes" id="UP000268192"/>
    </source>
</evidence>